<dbReference type="GeneID" id="34583960"/>
<dbReference type="Pfam" id="PF04082">
    <property type="entry name" value="Fungal_trans"/>
    <property type="match status" value="1"/>
</dbReference>
<reference evidence="4 5" key="1">
    <citation type="submission" date="2016-03" db="EMBL/GenBank/DDBJ databases">
        <title>The draft genome sequence of Fonsecaea nubica causative agent of cutaneous subcutaneous infection in human host.</title>
        <authorList>
            <person name="Costa F."/>
            <person name="Sybren D.H."/>
            <person name="Raittz R.T."/>
            <person name="Weiss V.A."/>
            <person name="Leao A.C."/>
            <person name="Gomes R."/>
            <person name="De Souza E.M."/>
            <person name="Pedrosa F.O."/>
            <person name="Steffens M.B."/>
            <person name="Bombassaro A."/>
            <person name="Tadra-Sfeir M.Z."/>
            <person name="Moreno L.F."/>
            <person name="Najafzadeh M.J."/>
            <person name="Felipe M.S."/>
            <person name="Teixeira M."/>
            <person name="Sun J."/>
            <person name="Xi L."/>
            <person name="Castro M.A."/>
            <person name="Vicente V.A."/>
        </authorList>
    </citation>
    <scope>NUCLEOTIDE SEQUENCE [LARGE SCALE GENOMIC DNA]</scope>
    <source>
        <strain evidence="4 5">CBS 269.64</strain>
    </source>
</reference>
<dbReference type="InterPro" id="IPR007219">
    <property type="entry name" value="XnlR_reg_dom"/>
</dbReference>
<sequence length="428" mass="48065">MHGLLFYVLQDCIVMRDPLGEIYDLQGSSTQCARNFSAGIETYELLAIPSFESILALTIAIMKAQDDAKPWLCSTFLSAAARHCQVLGYHRETTYQNDNTGNTENMRRLFWSIYMFDKNMSLYFGRASNIQDFEIDTGYPAISTDPGAQLWDQATVISIQLARLQGQIYDRLYSPSAQKASHSERERRIDDLASQLEEWHIETRKFKASLRGQSQVYDLTLANWDITYYSSLTTVLRAPSLPSAGTVINPRCLKVARLGLQTHLRYSPEFQRSDLLTATDYANWILLFSTFAPFIAVFLHAVVAASFEDVLLLDQVVDSLKPTRAASHRTERLYQVCSTFAKLARDIVERTQGRRSDIEGRARQESVWPADSPTQAPSDRHQSLDDIFEYGMMGDIGGAINSGNLSNILNSCLGGGQSWAADLFETGP</sequence>
<comment type="caution">
    <text evidence="4">The sequence shown here is derived from an EMBL/GenBank/DDBJ whole genome shotgun (WGS) entry which is preliminary data.</text>
</comment>
<evidence type="ECO:0000313" key="4">
    <source>
        <dbReference type="EMBL" id="OAL40115.1"/>
    </source>
</evidence>
<dbReference type="GO" id="GO:0006351">
    <property type="term" value="P:DNA-templated transcription"/>
    <property type="evidence" value="ECO:0007669"/>
    <property type="project" value="InterPro"/>
</dbReference>
<dbReference type="GO" id="GO:0008270">
    <property type="term" value="F:zinc ion binding"/>
    <property type="evidence" value="ECO:0007669"/>
    <property type="project" value="InterPro"/>
</dbReference>
<evidence type="ECO:0000259" key="3">
    <source>
        <dbReference type="SMART" id="SM00906"/>
    </source>
</evidence>
<dbReference type="EMBL" id="LVCJ01000002">
    <property type="protein sequence ID" value="OAL40115.1"/>
    <property type="molecule type" value="Genomic_DNA"/>
</dbReference>
<dbReference type="RefSeq" id="XP_022505127.1">
    <property type="nucleotide sequence ID" value="XM_022638844.1"/>
</dbReference>
<dbReference type="Proteomes" id="UP000185904">
    <property type="component" value="Unassembled WGS sequence"/>
</dbReference>
<keyword evidence="1" id="KW-0539">Nucleus</keyword>
<gene>
    <name evidence="4" type="ORF">AYO20_00533</name>
</gene>
<evidence type="ECO:0000256" key="2">
    <source>
        <dbReference type="SAM" id="MobiDB-lite"/>
    </source>
</evidence>
<dbReference type="GO" id="GO:0003677">
    <property type="term" value="F:DNA binding"/>
    <property type="evidence" value="ECO:0007669"/>
    <property type="project" value="InterPro"/>
</dbReference>
<dbReference type="CDD" id="cd12148">
    <property type="entry name" value="fungal_TF_MHR"/>
    <property type="match status" value="1"/>
</dbReference>
<feature type="compositionally biased region" description="Basic and acidic residues" evidence="2">
    <location>
        <begin position="354"/>
        <end position="364"/>
    </location>
</feature>
<dbReference type="GO" id="GO:0003700">
    <property type="term" value="F:DNA-binding transcription factor activity"/>
    <property type="evidence" value="ECO:0007669"/>
    <property type="project" value="InterPro"/>
</dbReference>
<proteinExistence type="predicted"/>
<evidence type="ECO:0000313" key="5">
    <source>
        <dbReference type="Proteomes" id="UP000185904"/>
    </source>
</evidence>
<evidence type="ECO:0000256" key="1">
    <source>
        <dbReference type="ARBA" id="ARBA00023242"/>
    </source>
</evidence>
<dbReference type="AlphaFoldDB" id="A0A178DGD4"/>
<dbReference type="SMART" id="SM00906">
    <property type="entry name" value="Fungal_trans"/>
    <property type="match status" value="1"/>
</dbReference>
<dbReference type="PANTHER" id="PTHR46910:SF5">
    <property type="entry name" value="ZN(II)2CYS6 TRANSCRIPTION FACTOR (EUROFUNG)"/>
    <property type="match status" value="1"/>
</dbReference>
<feature type="region of interest" description="Disordered" evidence="2">
    <location>
        <begin position="354"/>
        <end position="381"/>
    </location>
</feature>
<name>A0A178DGD4_9EURO</name>
<feature type="domain" description="Xylanolytic transcriptional activator regulatory" evidence="3">
    <location>
        <begin position="73"/>
        <end position="146"/>
    </location>
</feature>
<keyword evidence="5" id="KW-1185">Reference proteome</keyword>
<dbReference type="InterPro" id="IPR050987">
    <property type="entry name" value="AtrR-like"/>
</dbReference>
<dbReference type="OrthoDB" id="103819at2759"/>
<dbReference type="PANTHER" id="PTHR46910">
    <property type="entry name" value="TRANSCRIPTION FACTOR PDR1"/>
    <property type="match status" value="1"/>
</dbReference>
<accession>A0A178DGD4</accession>
<organism evidence="4 5">
    <name type="scientific">Fonsecaea nubica</name>
    <dbReference type="NCBI Taxonomy" id="856822"/>
    <lineage>
        <taxon>Eukaryota</taxon>
        <taxon>Fungi</taxon>
        <taxon>Dikarya</taxon>
        <taxon>Ascomycota</taxon>
        <taxon>Pezizomycotina</taxon>
        <taxon>Eurotiomycetes</taxon>
        <taxon>Chaetothyriomycetidae</taxon>
        <taxon>Chaetothyriales</taxon>
        <taxon>Herpotrichiellaceae</taxon>
        <taxon>Fonsecaea</taxon>
    </lineage>
</organism>
<protein>
    <recommendedName>
        <fullName evidence="3">Xylanolytic transcriptional activator regulatory domain-containing protein</fullName>
    </recommendedName>
</protein>